<dbReference type="SUPFAM" id="SSF88659">
    <property type="entry name" value="Sigma3 and sigma4 domains of RNA polymerase sigma factors"/>
    <property type="match status" value="1"/>
</dbReference>
<accession>A0A916Q8E8</accession>
<gene>
    <name evidence="3" type="ORF">ANBU17_08230</name>
</gene>
<evidence type="ECO:0000259" key="2">
    <source>
        <dbReference type="Pfam" id="PF04545"/>
    </source>
</evidence>
<dbReference type="RefSeq" id="WP_201310212.1">
    <property type="nucleotide sequence ID" value="NZ_BLYI01000023.1"/>
</dbReference>
<comment type="caution">
    <text evidence="3">The sequence shown here is derived from an EMBL/GenBank/DDBJ whole genome shotgun (WGS) entry which is preliminary data.</text>
</comment>
<organism evidence="3 4">
    <name type="scientific">Anaerostipes butyraticus</name>
    <dbReference type="NCBI Taxonomy" id="645466"/>
    <lineage>
        <taxon>Bacteria</taxon>
        <taxon>Bacillati</taxon>
        <taxon>Bacillota</taxon>
        <taxon>Clostridia</taxon>
        <taxon>Lachnospirales</taxon>
        <taxon>Lachnospiraceae</taxon>
        <taxon>Anaerostipes</taxon>
    </lineage>
</organism>
<feature type="domain" description="RNA polymerase sigma-70 region 4" evidence="2">
    <location>
        <begin position="96"/>
        <end position="141"/>
    </location>
</feature>
<proteinExistence type="predicted"/>
<dbReference type="GO" id="GO:0003700">
    <property type="term" value="F:DNA-binding transcription factor activity"/>
    <property type="evidence" value="ECO:0007669"/>
    <property type="project" value="InterPro"/>
</dbReference>
<dbReference type="Gene3D" id="1.10.10.10">
    <property type="entry name" value="Winged helix-like DNA-binding domain superfamily/Winged helix DNA-binding domain"/>
    <property type="match status" value="1"/>
</dbReference>
<keyword evidence="4" id="KW-1185">Reference proteome</keyword>
<dbReference type="AlphaFoldDB" id="A0A916Q8E8"/>
<evidence type="ECO:0000256" key="1">
    <source>
        <dbReference type="SAM" id="Coils"/>
    </source>
</evidence>
<name>A0A916Q8E8_9FIRM</name>
<dbReference type="EMBL" id="BLYI01000023">
    <property type="protein sequence ID" value="GFO84476.1"/>
    <property type="molecule type" value="Genomic_DNA"/>
</dbReference>
<dbReference type="Proteomes" id="UP000613208">
    <property type="component" value="Unassembled WGS sequence"/>
</dbReference>
<evidence type="ECO:0000313" key="3">
    <source>
        <dbReference type="EMBL" id="GFO84476.1"/>
    </source>
</evidence>
<dbReference type="GO" id="GO:0006352">
    <property type="term" value="P:DNA-templated transcription initiation"/>
    <property type="evidence" value="ECO:0007669"/>
    <property type="project" value="InterPro"/>
</dbReference>
<evidence type="ECO:0000313" key="4">
    <source>
        <dbReference type="Proteomes" id="UP000613208"/>
    </source>
</evidence>
<sequence length="146" mass="17658">MNEKHTYSGDRTKNHFTAYLLEFIKGRRSSYLDKKIRTEKDSFLMEEIAEIEERITFEEMRENQEREEILLKEAAGEFPEWNELSDEKLVKSLLMLNEKERELIYLHVFEERSFKKIGEMTGMTAERCKDAYFYAIRKIRKRLGDK</sequence>
<protein>
    <recommendedName>
        <fullName evidence="2">RNA polymerase sigma-70 region 4 domain-containing protein</fullName>
    </recommendedName>
</protein>
<dbReference type="InterPro" id="IPR036388">
    <property type="entry name" value="WH-like_DNA-bd_sf"/>
</dbReference>
<reference evidence="3" key="1">
    <citation type="submission" date="2020-06" db="EMBL/GenBank/DDBJ databases">
        <title>Characterization of fructooligosaccharide metabolism and fructooligosaccharide-degrading enzymes in human commensal butyrate producers.</title>
        <authorList>
            <person name="Tanno H."/>
            <person name="Fujii T."/>
            <person name="Hirano K."/>
            <person name="Maeno S."/>
            <person name="Tonozuka T."/>
            <person name="Sakamoto M."/>
            <person name="Ohkuma M."/>
            <person name="Tochio T."/>
            <person name="Endo A."/>
        </authorList>
    </citation>
    <scope>NUCLEOTIDE SEQUENCE</scope>
    <source>
        <strain evidence="3">JCM 17466</strain>
    </source>
</reference>
<feature type="coiled-coil region" evidence="1">
    <location>
        <begin position="48"/>
        <end position="77"/>
    </location>
</feature>
<dbReference type="InterPro" id="IPR007630">
    <property type="entry name" value="RNA_pol_sigma70_r4"/>
</dbReference>
<keyword evidence="1" id="KW-0175">Coiled coil</keyword>
<dbReference type="InterPro" id="IPR013324">
    <property type="entry name" value="RNA_pol_sigma_r3/r4-like"/>
</dbReference>
<dbReference type="Pfam" id="PF04545">
    <property type="entry name" value="Sigma70_r4"/>
    <property type="match status" value="1"/>
</dbReference>